<comment type="caution">
    <text evidence="2">The sequence shown here is derived from an EMBL/GenBank/DDBJ whole genome shotgun (WGS) entry which is preliminary data.</text>
</comment>
<sequence>MNMSWALVIWLSVGAYAFKMLGFVVVGSRKLPDVLSRCLILIPAALLAALVFNSSFTSGQSYAIDERAIGLGVAIIAAWRKLPLIVVVVLGAATTALLRAL</sequence>
<dbReference type="Pfam" id="PF05437">
    <property type="entry name" value="AzlD"/>
    <property type="match status" value="1"/>
</dbReference>
<dbReference type="AlphaFoldDB" id="A0A0R2Q6U9"/>
<evidence type="ECO:0000313" key="3">
    <source>
        <dbReference type="Proteomes" id="UP000051017"/>
    </source>
</evidence>
<keyword evidence="1" id="KW-0472">Membrane</keyword>
<proteinExistence type="predicted"/>
<keyword evidence="1" id="KW-1133">Transmembrane helix</keyword>
<reference evidence="2 3" key="1">
    <citation type="submission" date="2015-10" db="EMBL/GenBank/DDBJ databases">
        <title>Metagenome-Assembled Genomes uncover a global brackish microbiome.</title>
        <authorList>
            <person name="Hugerth L.W."/>
            <person name="Larsson J."/>
            <person name="Alneberg J."/>
            <person name="Lindh M.V."/>
            <person name="Legrand C."/>
            <person name="Pinhassi J."/>
            <person name="Andersson A.F."/>
        </authorList>
    </citation>
    <scope>NUCLEOTIDE SEQUENCE [LARGE SCALE GENOMIC DNA]</scope>
    <source>
        <strain evidence="2">BACL6 MAG-120924-bin43</strain>
    </source>
</reference>
<dbReference type="EMBL" id="LIBJ01000364">
    <property type="protein sequence ID" value="KRO46103.1"/>
    <property type="molecule type" value="Genomic_DNA"/>
</dbReference>
<accession>A0A0R2Q6U9</accession>
<feature type="transmembrane region" description="Helical" evidence="1">
    <location>
        <begin position="6"/>
        <end position="26"/>
    </location>
</feature>
<evidence type="ECO:0000256" key="1">
    <source>
        <dbReference type="SAM" id="Phobius"/>
    </source>
</evidence>
<protein>
    <recommendedName>
        <fullName evidence="4">Branched-chain amino acid transporter AzlD</fullName>
    </recommendedName>
</protein>
<organism evidence="2 3">
    <name type="scientific">Acidimicrobiia bacterium BACL6 MAG-120924-bin43</name>
    <dbReference type="NCBI Taxonomy" id="1655583"/>
    <lineage>
        <taxon>Bacteria</taxon>
        <taxon>Bacillati</taxon>
        <taxon>Actinomycetota</taxon>
        <taxon>Acidimicrobiia</taxon>
        <taxon>acIV cluster</taxon>
    </lineage>
</organism>
<keyword evidence="1" id="KW-0812">Transmembrane</keyword>
<feature type="transmembrane region" description="Helical" evidence="1">
    <location>
        <begin position="68"/>
        <end position="98"/>
    </location>
</feature>
<evidence type="ECO:0000313" key="2">
    <source>
        <dbReference type="EMBL" id="KRO46103.1"/>
    </source>
</evidence>
<feature type="transmembrane region" description="Helical" evidence="1">
    <location>
        <begin position="38"/>
        <end position="56"/>
    </location>
</feature>
<dbReference type="Proteomes" id="UP000051017">
    <property type="component" value="Unassembled WGS sequence"/>
</dbReference>
<evidence type="ECO:0008006" key="4">
    <source>
        <dbReference type="Google" id="ProtNLM"/>
    </source>
</evidence>
<name>A0A0R2Q6U9_9ACTN</name>
<dbReference type="InterPro" id="IPR008407">
    <property type="entry name" value="Brnchd-chn_aa_trnsp_AzlD"/>
</dbReference>
<gene>
    <name evidence="2" type="ORF">ABR75_07895</name>
</gene>